<comment type="similarity">
    <text evidence="1 4">Belongs to the SIS family. GutQ/KpsF subfamily.</text>
</comment>
<feature type="site" description="Catalytically relevant" evidence="6">
    <location>
        <position position="57"/>
    </location>
</feature>
<keyword evidence="3 7" id="KW-0129">CBS domain</keyword>
<dbReference type="PIRSF" id="PIRSF004692">
    <property type="entry name" value="KdsD_KpsF"/>
    <property type="match status" value="1"/>
</dbReference>
<dbReference type="GO" id="GO:0019146">
    <property type="term" value="F:arabinose-5-phosphate isomerase activity"/>
    <property type="evidence" value="ECO:0007669"/>
    <property type="project" value="UniProtKB-EC"/>
</dbReference>
<feature type="domain" description="CBS" evidence="8">
    <location>
        <begin position="266"/>
        <end position="332"/>
    </location>
</feature>
<dbReference type="InterPro" id="IPR001347">
    <property type="entry name" value="SIS_dom"/>
</dbReference>
<dbReference type="InterPro" id="IPR046342">
    <property type="entry name" value="CBS_dom_sf"/>
</dbReference>
<dbReference type="Proteomes" id="UP000002191">
    <property type="component" value="Chromosome"/>
</dbReference>
<evidence type="ECO:0000256" key="5">
    <source>
        <dbReference type="PIRSR" id="PIRSR004692-2"/>
    </source>
</evidence>
<dbReference type="InterPro" id="IPR035474">
    <property type="entry name" value="SIS_Kpsf"/>
</dbReference>
<dbReference type="PROSITE" id="PS51371">
    <property type="entry name" value="CBS"/>
    <property type="match status" value="1"/>
</dbReference>
<keyword evidence="2" id="KW-0677">Repeat</keyword>
<dbReference type="FunFam" id="3.40.50.10490:FF:000011">
    <property type="entry name" value="Arabinose 5-phosphate isomerase"/>
    <property type="match status" value="1"/>
</dbReference>
<dbReference type="PANTHER" id="PTHR42745">
    <property type="match status" value="1"/>
</dbReference>
<dbReference type="NCBIfam" id="TIGR00393">
    <property type="entry name" value="kpsF"/>
    <property type="match status" value="1"/>
</dbReference>
<keyword evidence="11" id="KW-1185">Reference proteome</keyword>
<dbReference type="Pfam" id="PF01380">
    <property type="entry name" value="SIS"/>
    <property type="match status" value="1"/>
</dbReference>
<evidence type="ECO:0000256" key="7">
    <source>
        <dbReference type="PROSITE-ProRule" id="PRU00703"/>
    </source>
</evidence>
<feature type="site" description="Catalytically relevant" evidence="6">
    <location>
        <position position="109"/>
    </location>
</feature>
<feature type="site" description="Catalytically relevant" evidence="6">
    <location>
        <position position="191"/>
    </location>
</feature>
<dbReference type="OrthoDB" id="9762536at2"/>
<dbReference type="GO" id="GO:0097367">
    <property type="term" value="F:carbohydrate derivative binding"/>
    <property type="evidence" value="ECO:0007669"/>
    <property type="project" value="InterPro"/>
</dbReference>
<evidence type="ECO:0000256" key="4">
    <source>
        <dbReference type="PIRNR" id="PIRNR004692"/>
    </source>
</evidence>
<dbReference type="PROSITE" id="PS51464">
    <property type="entry name" value="SIS"/>
    <property type="match status" value="1"/>
</dbReference>
<feature type="domain" description="SIS" evidence="9">
    <location>
        <begin position="39"/>
        <end position="182"/>
    </location>
</feature>
<reference evidence="10 11" key="2">
    <citation type="journal article" date="2014" name="Genome Announc.">
        <title>Complete Genome Sequence of the Subsurface, Mesophilic Sulfate-Reducing Bacterium Desulfovibrio aespoeensis Aspo-2.</title>
        <authorList>
            <person name="Pedersen K."/>
            <person name="Bengtsson A."/>
            <person name="Edlund J."/>
            <person name="Rabe L."/>
            <person name="Hazen T."/>
            <person name="Chakraborty R."/>
            <person name="Goodwin L."/>
            <person name="Shapiro N."/>
        </authorList>
    </citation>
    <scope>NUCLEOTIDE SEQUENCE [LARGE SCALE GENOMIC DNA]</scope>
    <source>
        <strain evidence="11">ATCC 700646 / DSM 10631 / Aspo-2</strain>
    </source>
</reference>
<evidence type="ECO:0000259" key="9">
    <source>
        <dbReference type="PROSITE" id="PS51464"/>
    </source>
</evidence>
<evidence type="ECO:0000256" key="3">
    <source>
        <dbReference type="ARBA" id="ARBA00023122"/>
    </source>
</evidence>
<proteinExistence type="inferred from homology"/>
<feature type="binding site" evidence="5">
    <location>
        <position position="80"/>
    </location>
    <ligand>
        <name>Zn(2+)</name>
        <dbReference type="ChEBI" id="CHEBI:29105"/>
    </ligand>
</feature>
<dbReference type="CDD" id="cd05014">
    <property type="entry name" value="SIS_Kpsf"/>
    <property type="match status" value="1"/>
</dbReference>
<dbReference type="eggNOG" id="COG0517">
    <property type="taxonomic scope" value="Bacteria"/>
</dbReference>
<evidence type="ECO:0000313" key="10">
    <source>
        <dbReference type="EMBL" id="ADU62220.1"/>
    </source>
</evidence>
<dbReference type="InterPro" id="IPR000644">
    <property type="entry name" value="CBS_dom"/>
</dbReference>
<feature type="site" description="Catalytically relevant" evidence="6">
    <location>
        <position position="150"/>
    </location>
</feature>
<dbReference type="InterPro" id="IPR046348">
    <property type="entry name" value="SIS_dom_sf"/>
</dbReference>
<gene>
    <name evidence="10" type="ordered locus">Daes_1206</name>
</gene>
<dbReference type="eggNOG" id="COG0794">
    <property type="taxonomic scope" value="Bacteria"/>
</dbReference>
<dbReference type="Gene3D" id="3.10.580.10">
    <property type="entry name" value="CBS-domain"/>
    <property type="match status" value="1"/>
</dbReference>
<dbReference type="EMBL" id="CP002431">
    <property type="protein sequence ID" value="ADU62220.1"/>
    <property type="molecule type" value="Genomic_DNA"/>
</dbReference>
<accession>E6VU27</accession>
<dbReference type="InterPro" id="IPR050986">
    <property type="entry name" value="GutQ/KpsF_isomerases"/>
</dbReference>
<dbReference type="PANTHER" id="PTHR42745:SF1">
    <property type="entry name" value="ARABINOSE 5-PHOSPHATE ISOMERASE KDSD"/>
    <property type="match status" value="1"/>
</dbReference>
<dbReference type="Pfam" id="PF00571">
    <property type="entry name" value="CBS"/>
    <property type="match status" value="2"/>
</dbReference>
<keyword evidence="5" id="KW-0479">Metal-binding</keyword>
<dbReference type="RefSeq" id="WP_013514151.1">
    <property type="nucleotide sequence ID" value="NC_014844.1"/>
</dbReference>
<dbReference type="HOGENOM" id="CLU_040681_13_1_7"/>
<sequence length="343" mass="35731">MACTSDRTDWLELAREVLDIEIEGLRTVSGQLGDGFVRALTLMAECRGRVVITGIGKSGLVGRKIAATLSSTGTPAFFLHPVEGAHGDMGMIRSEDVVLALSNSGGSDEVNAIIPTLRSLGATVIAMTGNTASAMAELADITIEVRVPREACPMGLAPTSSTTAHLAVGDALAVCLMEWKSFGQDDFRKFHPGGSLGQRLAMCVDQLMHTADLPVVTDTVTVREAITALNSGGLGLVAIIDAGTMLRGVFTDGDVRRLVCSDAMDMDRPVAGVMTVSPRRAVVGESSAHVLDVMEQNEITVLPVVLEDGRLAGMVHLHDLLGKGALRFSGSSGFGSAGSGSAE</sequence>
<dbReference type="InterPro" id="IPR004800">
    <property type="entry name" value="KdsD/KpsF-type"/>
</dbReference>
<dbReference type="GO" id="GO:1901135">
    <property type="term" value="P:carbohydrate derivative metabolic process"/>
    <property type="evidence" value="ECO:0007669"/>
    <property type="project" value="InterPro"/>
</dbReference>
<name>E6VU27_PSEA9</name>
<evidence type="ECO:0000256" key="6">
    <source>
        <dbReference type="PIRSR" id="PIRSR004692-3"/>
    </source>
</evidence>
<dbReference type="GO" id="GO:0046872">
    <property type="term" value="F:metal ion binding"/>
    <property type="evidence" value="ECO:0007669"/>
    <property type="project" value="UniProtKB-KW"/>
</dbReference>
<dbReference type="AlphaFoldDB" id="E6VU27"/>
<keyword evidence="5" id="KW-0862">Zinc</keyword>
<dbReference type="STRING" id="643562.Daes_1206"/>
<dbReference type="GO" id="GO:0005975">
    <property type="term" value="P:carbohydrate metabolic process"/>
    <property type="evidence" value="ECO:0007669"/>
    <property type="project" value="InterPro"/>
</dbReference>
<protein>
    <submittedName>
        <fullName evidence="10">KpsF/GutQ family protein</fullName>
        <ecNumber evidence="10">5.3.1.13</ecNumber>
    </submittedName>
</protein>
<dbReference type="KEGG" id="das:Daes_1206"/>
<dbReference type="SUPFAM" id="SSF53697">
    <property type="entry name" value="SIS domain"/>
    <property type="match status" value="1"/>
</dbReference>
<evidence type="ECO:0000259" key="8">
    <source>
        <dbReference type="PROSITE" id="PS51371"/>
    </source>
</evidence>
<dbReference type="SMART" id="SM00116">
    <property type="entry name" value="CBS"/>
    <property type="match status" value="2"/>
</dbReference>
<evidence type="ECO:0000313" key="11">
    <source>
        <dbReference type="Proteomes" id="UP000002191"/>
    </source>
</evidence>
<organism evidence="10 11">
    <name type="scientific">Pseudodesulfovibrio aespoeensis (strain ATCC 700646 / DSM 10631 / Aspo-2)</name>
    <name type="common">Desulfovibrio aespoeensis</name>
    <dbReference type="NCBI Taxonomy" id="643562"/>
    <lineage>
        <taxon>Bacteria</taxon>
        <taxon>Pseudomonadati</taxon>
        <taxon>Thermodesulfobacteriota</taxon>
        <taxon>Desulfovibrionia</taxon>
        <taxon>Desulfovibrionales</taxon>
        <taxon>Desulfovibrionaceae</taxon>
    </lineage>
</organism>
<dbReference type="CDD" id="cd04604">
    <property type="entry name" value="CBS_pair_SIS_assoc"/>
    <property type="match status" value="1"/>
</dbReference>
<evidence type="ECO:0000256" key="2">
    <source>
        <dbReference type="ARBA" id="ARBA00022737"/>
    </source>
</evidence>
<evidence type="ECO:0000256" key="1">
    <source>
        <dbReference type="ARBA" id="ARBA00008165"/>
    </source>
</evidence>
<dbReference type="EC" id="5.3.1.13" evidence="10"/>
<reference evidence="11" key="1">
    <citation type="submission" date="2010-12" db="EMBL/GenBank/DDBJ databases">
        <title>Complete sequence of Desulfovibrio aespoeensis Aspo-2.</title>
        <authorList>
            <consortium name="US DOE Joint Genome Institute"/>
            <person name="Lucas S."/>
            <person name="Copeland A."/>
            <person name="Lapidus A."/>
            <person name="Cheng J.-F."/>
            <person name="Goodwin L."/>
            <person name="Pitluck S."/>
            <person name="Chertkov O."/>
            <person name="Misra M."/>
            <person name="Detter J.C."/>
            <person name="Han C."/>
            <person name="Tapia R."/>
            <person name="Land M."/>
            <person name="Hauser L."/>
            <person name="Kyrpides N."/>
            <person name="Ivanova N."/>
            <person name="Ovchinnikova G."/>
            <person name="Pedersen K."/>
            <person name="Jagevall S."/>
            <person name="Hazen T."/>
            <person name="Woyke T."/>
        </authorList>
    </citation>
    <scope>NUCLEOTIDE SEQUENCE [LARGE SCALE GENOMIC DNA]</scope>
    <source>
        <strain evidence="11">ATCC 700646 / DSM 10631 / Aspo-2</strain>
    </source>
</reference>
<keyword evidence="10" id="KW-0413">Isomerase</keyword>
<dbReference type="Gene3D" id="3.40.50.10490">
    <property type="entry name" value="Glucose-6-phosphate isomerase like protein, domain 1"/>
    <property type="match status" value="1"/>
</dbReference>